<proteinExistence type="predicted"/>
<dbReference type="PANTHER" id="PTHR24421:SF10">
    <property type="entry name" value="NITRATE_NITRITE SENSOR PROTEIN NARQ"/>
    <property type="match status" value="1"/>
</dbReference>
<accession>A0A645IIT3</accession>
<dbReference type="EC" id="2.7.13.3" evidence="2"/>
<keyword evidence="3" id="KW-0808">Transferase</keyword>
<dbReference type="PANTHER" id="PTHR24421">
    <property type="entry name" value="NITRATE/NITRITE SENSOR PROTEIN NARX-RELATED"/>
    <property type="match status" value="1"/>
</dbReference>
<protein>
    <recommendedName>
        <fullName evidence="2">histidine kinase</fullName>
        <ecNumber evidence="2">2.7.13.3</ecNumber>
    </recommendedName>
</protein>
<evidence type="ECO:0000313" key="5">
    <source>
        <dbReference type="EMBL" id="MPN50389.1"/>
    </source>
</evidence>
<dbReference type="CDD" id="cd16917">
    <property type="entry name" value="HATPase_UhpB-NarQ-NarX-like"/>
    <property type="match status" value="1"/>
</dbReference>
<evidence type="ECO:0000256" key="3">
    <source>
        <dbReference type="ARBA" id="ARBA00022679"/>
    </source>
</evidence>
<dbReference type="GO" id="GO:0004673">
    <property type="term" value="F:protein histidine kinase activity"/>
    <property type="evidence" value="ECO:0007669"/>
    <property type="project" value="UniProtKB-EC"/>
</dbReference>
<gene>
    <name evidence="5" type="ORF">SDC9_198015</name>
</gene>
<dbReference type="SUPFAM" id="SSF55874">
    <property type="entry name" value="ATPase domain of HSP90 chaperone/DNA topoisomerase II/histidine kinase"/>
    <property type="match status" value="1"/>
</dbReference>
<evidence type="ECO:0000256" key="1">
    <source>
        <dbReference type="ARBA" id="ARBA00000085"/>
    </source>
</evidence>
<sequence length="169" mass="18514">MGTAELAAGDSMEDALQKTTQIEEMLISSLSDLKNALSGKGMRWGETTLLKALQHLKNENIFVDIQTHGKAYELSGAQTEAVYRLCQEAVTNAIRHGQANTIYLILRFQPQEVEVFAIDNGTGCLHIEKSYGLLGMEARIKKQSGSICFASDGESGFTIRAVLPKQAYD</sequence>
<dbReference type="AlphaFoldDB" id="A0A645IIT3"/>
<comment type="catalytic activity">
    <reaction evidence="1">
        <text>ATP + protein L-histidine = ADP + protein N-phospho-L-histidine.</text>
        <dbReference type="EC" id="2.7.13.3"/>
    </reaction>
</comment>
<evidence type="ECO:0000256" key="4">
    <source>
        <dbReference type="ARBA" id="ARBA00022777"/>
    </source>
</evidence>
<dbReference type="InterPro" id="IPR050482">
    <property type="entry name" value="Sensor_HK_TwoCompSys"/>
</dbReference>
<comment type="caution">
    <text evidence="5">The sequence shown here is derived from an EMBL/GenBank/DDBJ whole genome shotgun (WGS) entry which is preliminary data.</text>
</comment>
<reference evidence="5" key="1">
    <citation type="submission" date="2019-08" db="EMBL/GenBank/DDBJ databases">
        <authorList>
            <person name="Kucharzyk K."/>
            <person name="Murdoch R.W."/>
            <person name="Higgins S."/>
            <person name="Loffler F."/>
        </authorList>
    </citation>
    <scope>NUCLEOTIDE SEQUENCE</scope>
</reference>
<dbReference type="InterPro" id="IPR036890">
    <property type="entry name" value="HATPase_C_sf"/>
</dbReference>
<dbReference type="Gene3D" id="3.30.565.10">
    <property type="entry name" value="Histidine kinase-like ATPase, C-terminal domain"/>
    <property type="match status" value="1"/>
</dbReference>
<dbReference type="GO" id="GO:0000160">
    <property type="term" value="P:phosphorelay signal transduction system"/>
    <property type="evidence" value="ECO:0007669"/>
    <property type="project" value="UniProtKB-KW"/>
</dbReference>
<dbReference type="EMBL" id="VSSQ01114540">
    <property type="protein sequence ID" value="MPN50389.1"/>
    <property type="molecule type" value="Genomic_DNA"/>
</dbReference>
<name>A0A645IIT3_9ZZZZ</name>
<organism evidence="5">
    <name type="scientific">bioreactor metagenome</name>
    <dbReference type="NCBI Taxonomy" id="1076179"/>
    <lineage>
        <taxon>unclassified sequences</taxon>
        <taxon>metagenomes</taxon>
        <taxon>ecological metagenomes</taxon>
    </lineage>
</organism>
<evidence type="ECO:0000256" key="2">
    <source>
        <dbReference type="ARBA" id="ARBA00012438"/>
    </source>
</evidence>
<keyword evidence="4" id="KW-0418">Kinase</keyword>